<evidence type="ECO:0000259" key="8">
    <source>
        <dbReference type="PROSITE" id="PS51225"/>
    </source>
</evidence>
<dbReference type="GeneID" id="108702066"/>
<evidence type="ECO:0000256" key="3">
    <source>
        <dbReference type="ARBA" id="ARBA00022737"/>
    </source>
</evidence>
<dbReference type="AlphaFoldDB" id="A0A1L8EYW1"/>
<accession>A0A1L8EYW1</accession>
<dbReference type="RefSeq" id="XP_018092555.1">
    <property type="nucleotide sequence ID" value="XM_018237066.2"/>
</dbReference>
<dbReference type="Pfam" id="PF01284">
    <property type="entry name" value="MARVEL"/>
    <property type="match status" value="2"/>
</dbReference>
<proteinExistence type="inferred from homology"/>
<dbReference type="Bgee" id="108702066">
    <property type="expression patterns" value="Expressed in stomach and 5 other cell types or tissues"/>
</dbReference>
<dbReference type="OMA" id="YGTWCMF"/>
<dbReference type="PANTHER" id="PTHR17068">
    <property type="entry name" value="MYELOID-ASSOCIATED DIFFERENTIATION MARKER MYADM FAMILY MEMBER"/>
    <property type="match status" value="1"/>
</dbReference>
<evidence type="ECO:0000313" key="9">
    <source>
        <dbReference type="Proteomes" id="UP000186698"/>
    </source>
</evidence>
<evidence type="ECO:0000256" key="2">
    <source>
        <dbReference type="ARBA" id="ARBA00022692"/>
    </source>
</evidence>
<evidence type="ECO:0000313" key="10">
    <source>
        <dbReference type="RefSeq" id="XP_018092555.1"/>
    </source>
</evidence>
<name>A0A1L8EYW1_XENLA</name>
<keyword evidence="5 7" id="KW-0472">Membrane</keyword>
<dbReference type="PaxDb" id="8355-A0A1L8EYW1"/>
<dbReference type="InterPro" id="IPR008253">
    <property type="entry name" value="Marvel"/>
</dbReference>
<keyword evidence="3" id="KW-0677">Repeat</keyword>
<dbReference type="Proteomes" id="UP000186698">
    <property type="component" value="Chromosome 9_10L"/>
</dbReference>
<gene>
    <name evidence="10" type="primary">LOC108702066</name>
</gene>
<evidence type="ECO:0000256" key="1">
    <source>
        <dbReference type="ARBA" id="ARBA00004141"/>
    </source>
</evidence>
<organism evidence="9 10">
    <name type="scientific">Xenopus laevis</name>
    <name type="common">African clawed frog</name>
    <dbReference type="NCBI Taxonomy" id="8355"/>
    <lineage>
        <taxon>Eukaryota</taxon>
        <taxon>Metazoa</taxon>
        <taxon>Chordata</taxon>
        <taxon>Craniata</taxon>
        <taxon>Vertebrata</taxon>
        <taxon>Euteleostomi</taxon>
        <taxon>Amphibia</taxon>
        <taxon>Batrachia</taxon>
        <taxon>Anura</taxon>
        <taxon>Pipoidea</taxon>
        <taxon>Pipidae</taxon>
        <taxon>Xenopodinae</taxon>
        <taxon>Xenopus</taxon>
        <taxon>Xenopus</taxon>
    </lineage>
</organism>
<dbReference type="PANTHER" id="PTHR17068:SF2">
    <property type="entry name" value="MYELOID-ASSOCIATED DIFFERENTIATION MARKER-LIKE"/>
    <property type="match status" value="1"/>
</dbReference>
<dbReference type="OrthoDB" id="8737882at2759"/>
<evidence type="ECO:0000256" key="5">
    <source>
        <dbReference type="ARBA" id="ARBA00023136"/>
    </source>
</evidence>
<feature type="domain" description="MARVEL" evidence="8">
    <location>
        <begin position="10"/>
        <end position="145"/>
    </location>
</feature>
<protein>
    <submittedName>
        <fullName evidence="10">Myeloid-associated differentiation marker</fullName>
    </submittedName>
</protein>
<feature type="domain" description="MARVEL" evidence="8">
    <location>
        <begin position="147"/>
        <end position="288"/>
    </location>
</feature>
<sequence>MPNLEMDYQSLGSPLGILRFAQVFLSCTSFSLVASVNMYNNPYGSWSMFTWCFCFAVTIIIIVLEVTGLCRRIPISWEDFTSAFSMLATLMLFTTSIMYPSTFLRGGCSGHSCACRGAATATSILCFFAYAAEVGLTRAKPGEVSGFLSTVPGLLKVLQSYVACLIFSLIPGIPYGGLGGLQWCVAVFSICFIFTTLIIFITIGRLLAILSTFLEKVLIGYNILCVAMYITVAIIWPYYNFKDNPSRPNNCQPNIRCIWDNALGVTFLAYLNLVAYIVDLVYSFKMVFITAQA</sequence>
<keyword evidence="4" id="KW-1133">Transmembrane helix</keyword>
<evidence type="ECO:0000256" key="4">
    <source>
        <dbReference type="ARBA" id="ARBA00022989"/>
    </source>
</evidence>
<evidence type="ECO:0000256" key="6">
    <source>
        <dbReference type="ARBA" id="ARBA00034721"/>
    </source>
</evidence>
<evidence type="ECO:0000256" key="7">
    <source>
        <dbReference type="PROSITE-ProRule" id="PRU00581"/>
    </source>
</evidence>
<keyword evidence="2 7" id="KW-0812">Transmembrane</keyword>
<dbReference type="KEGG" id="xla:108702066"/>
<comment type="subcellular location">
    <subcellularLocation>
        <location evidence="1">Membrane</location>
        <topology evidence="1">Multi-pass membrane protein</topology>
    </subcellularLocation>
</comment>
<dbReference type="InterPro" id="IPR047123">
    <property type="entry name" value="MYADM-like"/>
</dbReference>
<keyword evidence="9" id="KW-1185">Reference proteome</keyword>
<dbReference type="PROSITE" id="PS51225">
    <property type="entry name" value="MARVEL"/>
    <property type="match status" value="2"/>
</dbReference>
<reference evidence="10" key="1">
    <citation type="submission" date="2025-08" db="UniProtKB">
        <authorList>
            <consortium name="RefSeq"/>
        </authorList>
    </citation>
    <scope>IDENTIFICATION</scope>
    <source>
        <strain evidence="10">J_2021</strain>
        <tissue evidence="10">Erythrocytes</tissue>
    </source>
</reference>
<dbReference type="CTD" id="108702066"/>
<comment type="similarity">
    <text evidence="6">Belongs to the MAL family.</text>
</comment>
<dbReference type="GO" id="GO:0016020">
    <property type="term" value="C:membrane"/>
    <property type="evidence" value="ECO:0007669"/>
    <property type="project" value="UniProtKB-SubCell"/>
</dbReference>